<evidence type="ECO:0000259" key="9">
    <source>
        <dbReference type="PROSITE" id="PS50110"/>
    </source>
</evidence>
<evidence type="ECO:0000256" key="1">
    <source>
        <dbReference type="ARBA" id="ARBA00022553"/>
    </source>
</evidence>
<feature type="region of interest" description="Disordered" evidence="8">
    <location>
        <begin position="1"/>
        <end position="22"/>
    </location>
</feature>
<dbReference type="Gene3D" id="3.40.50.2300">
    <property type="match status" value="1"/>
</dbReference>
<dbReference type="Pfam" id="PF00072">
    <property type="entry name" value="Response_reg"/>
    <property type="match status" value="1"/>
</dbReference>
<evidence type="ECO:0000256" key="7">
    <source>
        <dbReference type="PROSITE-ProRule" id="PRU01091"/>
    </source>
</evidence>
<dbReference type="GO" id="GO:0005829">
    <property type="term" value="C:cytosol"/>
    <property type="evidence" value="ECO:0007669"/>
    <property type="project" value="TreeGrafter"/>
</dbReference>
<dbReference type="EMBL" id="CM001368">
    <property type="protein sequence ID" value="EHJ48314.1"/>
    <property type="molecule type" value="Genomic_DNA"/>
</dbReference>
<evidence type="ECO:0000256" key="4">
    <source>
        <dbReference type="ARBA" id="ARBA00023125"/>
    </source>
</evidence>
<dbReference type="InterPro" id="IPR001789">
    <property type="entry name" value="Sig_transdc_resp-reg_receiver"/>
</dbReference>
<evidence type="ECO:0000313" key="11">
    <source>
        <dbReference type="EMBL" id="EHJ48314.1"/>
    </source>
</evidence>
<dbReference type="InterPro" id="IPR001867">
    <property type="entry name" value="OmpR/PhoB-type_DNA-bd"/>
</dbReference>
<sequence length="251" mass="28254">MYTMPKESAGAGPGRLTAADGQEKDKRPMRILLVEDDEKIASFIIGGLRQSGFAVDHAADGLDGLHLATTEPYAVAVIDVMLPGMDGLKVIEELRRRKVNTPIIILSAKRSVEDRVRGLETGSDDYISKPFSFSELLARVQALIRRSTSASEPTRLSVGELSMNLLTRDVHRGETAVQLQPREFALLEYFMRNPGKVLSKTMIMEHVWDYHFDPQTNLVDVLVCRLRNKIDRDYDRKMLHTLRGVGYVLKE</sequence>
<dbReference type="Gene3D" id="1.10.10.10">
    <property type="entry name" value="Winged helix-like DNA-binding domain superfamily/Winged helix DNA-binding domain"/>
    <property type="match status" value="1"/>
</dbReference>
<dbReference type="InterPro" id="IPR011006">
    <property type="entry name" value="CheY-like_superfamily"/>
</dbReference>
<keyword evidence="4 7" id="KW-0238">DNA-binding</keyword>
<feature type="DNA-binding region" description="OmpR/PhoB-type" evidence="7">
    <location>
        <begin position="153"/>
        <end position="251"/>
    </location>
</feature>
<evidence type="ECO:0000259" key="10">
    <source>
        <dbReference type="PROSITE" id="PS51755"/>
    </source>
</evidence>
<evidence type="ECO:0000256" key="2">
    <source>
        <dbReference type="ARBA" id="ARBA00023012"/>
    </source>
</evidence>
<dbReference type="SMART" id="SM00448">
    <property type="entry name" value="REC"/>
    <property type="match status" value="1"/>
</dbReference>
<keyword evidence="3" id="KW-0805">Transcription regulation</keyword>
<organism evidence="11 12">
    <name type="scientific">Solidesulfovibrio carbinoliphilus subsp. oakridgensis</name>
    <dbReference type="NCBI Taxonomy" id="694327"/>
    <lineage>
        <taxon>Bacteria</taxon>
        <taxon>Pseudomonadati</taxon>
        <taxon>Thermodesulfobacteriota</taxon>
        <taxon>Desulfovibrionia</taxon>
        <taxon>Desulfovibrionales</taxon>
        <taxon>Desulfovibrionaceae</taxon>
        <taxon>Solidesulfovibrio</taxon>
    </lineage>
</organism>
<evidence type="ECO:0000256" key="6">
    <source>
        <dbReference type="PROSITE-ProRule" id="PRU00169"/>
    </source>
</evidence>
<dbReference type="AlphaFoldDB" id="G7QAX3"/>
<dbReference type="GO" id="GO:0000156">
    <property type="term" value="F:phosphorelay response regulator activity"/>
    <property type="evidence" value="ECO:0007669"/>
    <property type="project" value="TreeGrafter"/>
</dbReference>
<dbReference type="Proteomes" id="UP000004662">
    <property type="component" value="Chromosome"/>
</dbReference>
<dbReference type="InterPro" id="IPR039420">
    <property type="entry name" value="WalR-like"/>
</dbReference>
<dbReference type="eggNOG" id="COG0745">
    <property type="taxonomic scope" value="Bacteria"/>
</dbReference>
<keyword evidence="2" id="KW-0902">Two-component regulatory system</keyword>
<dbReference type="GO" id="GO:0000976">
    <property type="term" value="F:transcription cis-regulatory region binding"/>
    <property type="evidence" value="ECO:0007669"/>
    <property type="project" value="TreeGrafter"/>
</dbReference>
<accession>G7QAX3</accession>
<dbReference type="GO" id="GO:0006355">
    <property type="term" value="P:regulation of DNA-templated transcription"/>
    <property type="evidence" value="ECO:0007669"/>
    <property type="project" value="InterPro"/>
</dbReference>
<dbReference type="SUPFAM" id="SSF52172">
    <property type="entry name" value="CheY-like"/>
    <property type="match status" value="1"/>
</dbReference>
<dbReference type="PANTHER" id="PTHR48111">
    <property type="entry name" value="REGULATOR OF RPOS"/>
    <property type="match status" value="1"/>
</dbReference>
<dbReference type="Pfam" id="PF00486">
    <property type="entry name" value="Trans_reg_C"/>
    <property type="match status" value="1"/>
</dbReference>
<dbReference type="STRING" id="694327.DFW101_2309"/>
<dbReference type="FunFam" id="1.10.10.10:FF:000005">
    <property type="entry name" value="Two-component system response regulator"/>
    <property type="match status" value="1"/>
</dbReference>
<dbReference type="CDD" id="cd19935">
    <property type="entry name" value="REC_OmpR_CusR-like"/>
    <property type="match status" value="1"/>
</dbReference>
<dbReference type="PROSITE" id="PS50110">
    <property type="entry name" value="RESPONSE_REGULATORY"/>
    <property type="match status" value="1"/>
</dbReference>
<dbReference type="SMART" id="SM00862">
    <property type="entry name" value="Trans_reg_C"/>
    <property type="match status" value="1"/>
</dbReference>
<keyword evidence="5" id="KW-0804">Transcription</keyword>
<dbReference type="CDD" id="cd00383">
    <property type="entry name" value="trans_reg_C"/>
    <property type="match status" value="1"/>
</dbReference>
<proteinExistence type="predicted"/>
<dbReference type="FunFam" id="3.40.50.2300:FF:000002">
    <property type="entry name" value="DNA-binding response regulator PhoP"/>
    <property type="match status" value="1"/>
</dbReference>
<evidence type="ECO:0000256" key="8">
    <source>
        <dbReference type="SAM" id="MobiDB-lite"/>
    </source>
</evidence>
<name>G7QAX3_9BACT</name>
<keyword evidence="1 6" id="KW-0597">Phosphoprotein</keyword>
<dbReference type="PROSITE" id="PS51755">
    <property type="entry name" value="OMPR_PHOB"/>
    <property type="match status" value="1"/>
</dbReference>
<evidence type="ECO:0000256" key="5">
    <source>
        <dbReference type="ARBA" id="ARBA00023163"/>
    </source>
</evidence>
<dbReference type="PANTHER" id="PTHR48111:SF76">
    <property type="entry name" value="TWO-COMPONENT RESPONSE REGULATOR"/>
    <property type="match status" value="1"/>
</dbReference>
<dbReference type="GO" id="GO:0032993">
    <property type="term" value="C:protein-DNA complex"/>
    <property type="evidence" value="ECO:0007669"/>
    <property type="project" value="TreeGrafter"/>
</dbReference>
<evidence type="ECO:0000256" key="3">
    <source>
        <dbReference type="ARBA" id="ARBA00023015"/>
    </source>
</evidence>
<evidence type="ECO:0000313" key="12">
    <source>
        <dbReference type="Proteomes" id="UP000004662"/>
    </source>
</evidence>
<keyword evidence="12" id="KW-1185">Reference proteome</keyword>
<gene>
    <name evidence="11" type="ORF">DFW101_2309</name>
</gene>
<reference evidence="12" key="1">
    <citation type="journal article" date="2015" name="Genome Announc.">
        <title>High-Quality Draft Genome Sequence of Desulfovibrio carbinoliphilus FW-101-2B, an Organic Acid-Oxidizing Sulfate-Reducing Bacterium Isolated from Uranium(VI)-Contaminated Groundwater.</title>
        <authorList>
            <person name="Ramsay B.D."/>
            <person name="Hwang C."/>
            <person name="Woo H.L."/>
            <person name="Carroll S.L."/>
            <person name="Lucas S."/>
            <person name="Han J."/>
            <person name="Lapidus A.L."/>
            <person name="Cheng J.F."/>
            <person name="Goodwin L.A."/>
            <person name="Pitluck S."/>
            <person name="Peters L."/>
            <person name="Chertkov O."/>
            <person name="Held B."/>
            <person name="Detter J.C."/>
            <person name="Han C.S."/>
            <person name="Tapia R."/>
            <person name="Land M.L."/>
            <person name="Hauser L.J."/>
            <person name="Kyrpides N.C."/>
            <person name="Ivanova N.N."/>
            <person name="Mikhailova N."/>
            <person name="Pagani I."/>
            <person name="Woyke T."/>
            <person name="Arkin A.P."/>
            <person name="Dehal P."/>
            <person name="Chivian D."/>
            <person name="Criddle C.S."/>
            <person name="Wu W."/>
            <person name="Chakraborty R."/>
            <person name="Hazen T.C."/>
            <person name="Fields M.W."/>
        </authorList>
    </citation>
    <scope>NUCLEOTIDE SEQUENCE [LARGE SCALE GENOMIC DNA]</scope>
    <source>
        <strain evidence="12">FW-101-2B</strain>
    </source>
</reference>
<feature type="modified residue" description="4-aspartylphosphate" evidence="6">
    <location>
        <position position="79"/>
    </location>
</feature>
<feature type="domain" description="Response regulatory" evidence="9">
    <location>
        <begin position="30"/>
        <end position="144"/>
    </location>
</feature>
<feature type="domain" description="OmpR/PhoB-type" evidence="10">
    <location>
        <begin position="153"/>
        <end position="251"/>
    </location>
</feature>
<dbReference type="InterPro" id="IPR036388">
    <property type="entry name" value="WH-like_DNA-bd_sf"/>
</dbReference>
<dbReference type="Gene3D" id="6.10.250.690">
    <property type="match status" value="1"/>
</dbReference>
<protein>
    <submittedName>
        <fullName evidence="11">Two component transcriptional regulator, winged helix family</fullName>
    </submittedName>
</protein>
<dbReference type="HOGENOM" id="CLU_000445_30_1_7"/>